<dbReference type="Proteomes" id="UP000002051">
    <property type="component" value="Chromosome 3"/>
</dbReference>
<reference evidence="3" key="5">
    <citation type="journal article" date="2018" name="Nat. Plants">
        <title>Whole-genome landscape of Medicago truncatula symbiotic genes.</title>
        <authorList>
            <person name="Pecrix Y."/>
            <person name="Gamas P."/>
            <person name="Carrere S."/>
        </authorList>
    </citation>
    <scope>NUCLEOTIDE SEQUENCE</scope>
    <source>
        <tissue evidence="3">Leaves</tissue>
    </source>
</reference>
<reference evidence="2 5" key="2">
    <citation type="journal article" date="2014" name="BMC Genomics">
        <title>An improved genome release (version Mt4.0) for the model legume Medicago truncatula.</title>
        <authorList>
            <person name="Tang H."/>
            <person name="Krishnakumar V."/>
            <person name="Bidwell S."/>
            <person name="Rosen B."/>
            <person name="Chan A."/>
            <person name="Zhou S."/>
            <person name="Gentzbittel L."/>
            <person name="Childs K.L."/>
            <person name="Yandell M."/>
            <person name="Gundlach H."/>
            <person name="Mayer K.F."/>
            <person name="Schwartz D.C."/>
            <person name="Town C.D."/>
        </authorList>
    </citation>
    <scope>GENOME REANNOTATION</scope>
    <source>
        <strain evidence="4 5">cv. Jemalong A17</strain>
    </source>
</reference>
<evidence type="ECO:0000313" key="6">
    <source>
        <dbReference type="Proteomes" id="UP000265566"/>
    </source>
</evidence>
<dbReference type="PaxDb" id="3880-AES68759"/>
<evidence type="ECO:0000313" key="4">
    <source>
        <dbReference type="EnsemblPlants" id="AES68759"/>
    </source>
</evidence>
<evidence type="ECO:0000259" key="1">
    <source>
        <dbReference type="Pfam" id="PF00646"/>
    </source>
</evidence>
<dbReference type="Pfam" id="PF00646">
    <property type="entry name" value="F-box"/>
    <property type="match status" value="1"/>
</dbReference>
<keyword evidence="5" id="KW-1185">Reference proteome</keyword>
<accession>G7J0J8</accession>
<dbReference type="EMBL" id="CM001219">
    <property type="protein sequence ID" value="AES68759.2"/>
    <property type="molecule type" value="Genomic_DNA"/>
</dbReference>
<dbReference type="CDD" id="cd22160">
    <property type="entry name" value="F-box_AtFBL13-like"/>
    <property type="match status" value="1"/>
</dbReference>
<dbReference type="PANTHER" id="PTHR32212:SF269">
    <property type="entry name" value="F-BOX_RNI_FBD-LIKE DOMAIN PROTEIN"/>
    <property type="match status" value="1"/>
</dbReference>
<dbReference type="STRING" id="3880.G7J0J8"/>
<feature type="domain" description="F-box" evidence="1">
    <location>
        <begin position="13"/>
        <end position="50"/>
    </location>
</feature>
<proteinExistence type="predicted"/>
<reference evidence="2 5" key="1">
    <citation type="journal article" date="2011" name="Nature">
        <title>The Medicago genome provides insight into the evolution of rhizobial symbioses.</title>
        <authorList>
            <person name="Young N.D."/>
            <person name="Debelle F."/>
            <person name="Oldroyd G.E."/>
            <person name="Geurts R."/>
            <person name="Cannon S.B."/>
            <person name="Udvardi M.K."/>
            <person name="Benedito V.A."/>
            <person name="Mayer K.F."/>
            <person name="Gouzy J."/>
            <person name="Schoof H."/>
            <person name="Van de Peer Y."/>
            <person name="Proost S."/>
            <person name="Cook D.R."/>
            <person name="Meyers B.C."/>
            <person name="Spannagl M."/>
            <person name="Cheung F."/>
            <person name="De Mita S."/>
            <person name="Krishnakumar V."/>
            <person name="Gundlach H."/>
            <person name="Zhou S."/>
            <person name="Mudge J."/>
            <person name="Bharti A.K."/>
            <person name="Murray J.D."/>
            <person name="Naoumkina M.A."/>
            <person name="Rosen B."/>
            <person name="Silverstein K.A."/>
            <person name="Tang H."/>
            <person name="Rombauts S."/>
            <person name="Zhao P.X."/>
            <person name="Zhou P."/>
            <person name="Barbe V."/>
            <person name="Bardou P."/>
            <person name="Bechner M."/>
            <person name="Bellec A."/>
            <person name="Berger A."/>
            <person name="Berges H."/>
            <person name="Bidwell S."/>
            <person name="Bisseling T."/>
            <person name="Choisne N."/>
            <person name="Couloux A."/>
            <person name="Denny R."/>
            <person name="Deshpande S."/>
            <person name="Dai X."/>
            <person name="Doyle J.J."/>
            <person name="Dudez A.M."/>
            <person name="Farmer A.D."/>
            <person name="Fouteau S."/>
            <person name="Franken C."/>
            <person name="Gibelin C."/>
            <person name="Gish J."/>
            <person name="Goldstein S."/>
            <person name="Gonzalez A.J."/>
            <person name="Green P.J."/>
            <person name="Hallab A."/>
            <person name="Hartog M."/>
            <person name="Hua A."/>
            <person name="Humphray S.J."/>
            <person name="Jeong D.H."/>
            <person name="Jing Y."/>
            <person name="Jocker A."/>
            <person name="Kenton S.M."/>
            <person name="Kim D.J."/>
            <person name="Klee K."/>
            <person name="Lai H."/>
            <person name="Lang C."/>
            <person name="Lin S."/>
            <person name="Macmil S.L."/>
            <person name="Magdelenat G."/>
            <person name="Matthews L."/>
            <person name="McCorrison J."/>
            <person name="Monaghan E.L."/>
            <person name="Mun J.H."/>
            <person name="Najar F.Z."/>
            <person name="Nicholson C."/>
            <person name="Noirot C."/>
            <person name="O'Bleness M."/>
            <person name="Paule C.R."/>
            <person name="Poulain J."/>
            <person name="Prion F."/>
            <person name="Qin B."/>
            <person name="Qu C."/>
            <person name="Retzel E.F."/>
            <person name="Riddle C."/>
            <person name="Sallet E."/>
            <person name="Samain S."/>
            <person name="Samson N."/>
            <person name="Sanders I."/>
            <person name="Saurat O."/>
            <person name="Scarpelli C."/>
            <person name="Schiex T."/>
            <person name="Segurens B."/>
            <person name="Severin A.J."/>
            <person name="Sherrier D.J."/>
            <person name="Shi R."/>
            <person name="Sims S."/>
            <person name="Singer S.R."/>
            <person name="Sinharoy S."/>
            <person name="Sterck L."/>
            <person name="Viollet A."/>
            <person name="Wang B.B."/>
            <person name="Wang K."/>
            <person name="Wang M."/>
            <person name="Wang X."/>
            <person name="Warfsmann J."/>
            <person name="Weissenbach J."/>
            <person name="White D.D."/>
            <person name="White J.D."/>
            <person name="Wiley G.B."/>
            <person name="Wincker P."/>
            <person name="Xing Y."/>
            <person name="Yang L."/>
            <person name="Yao Z."/>
            <person name="Ying F."/>
            <person name="Zhai J."/>
            <person name="Zhou L."/>
            <person name="Zuber A."/>
            <person name="Denarie J."/>
            <person name="Dixon R.A."/>
            <person name="May G.D."/>
            <person name="Schwartz D.C."/>
            <person name="Rogers J."/>
            <person name="Quetier F."/>
            <person name="Town C.D."/>
            <person name="Roe B.A."/>
        </authorList>
    </citation>
    <scope>NUCLEOTIDE SEQUENCE [LARGE SCALE GENOMIC DNA]</scope>
    <source>
        <strain evidence="2">A17</strain>
        <strain evidence="4 5">cv. Jemalong A17</strain>
    </source>
</reference>
<evidence type="ECO:0000313" key="2">
    <source>
        <dbReference type="EMBL" id="AES68759.2"/>
    </source>
</evidence>
<dbReference type="PANTHER" id="PTHR32212">
    <property type="entry name" value="CYCLIN-LIKE F-BOX"/>
    <property type="match status" value="1"/>
</dbReference>
<dbReference type="Gene3D" id="3.80.10.10">
    <property type="entry name" value="Ribonuclease Inhibitor"/>
    <property type="match status" value="1"/>
</dbReference>
<accession>A0A0C3VBL5</accession>
<name>G7J0J8_MEDTR</name>
<dbReference type="AlphaFoldDB" id="G7J0J8"/>
<dbReference type="InterPro" id="IPR032675">
    <property type="entry name" value="LRR_dom_sf"/>
</dbReference>
<dbReference type="InterPro" id="IPR053781">
    <property type="entry name" value="F-box_AtFBL13-like"/>
</dbReference>
<evidence type="ECO:0000313" key="3">
    <source>
        <dbReference type="EMBL" id="RHN65666.1"/>
    </source>
</evidence>
<dbReference type="Proteomes" id="UP000265566">
    <property type="component" value="Chromosome 3"/>
</dbReference>
<dbReference type="InterPro" id="IPR001810">
    <property type="entry name" value="F-box_dom"/>
</dbReference>
<dbReference type="SUPFAM" id="SSF52047">
    <property type="entry name" value="RNI-like"/>
    <property type="match status" value="1"/>
</dbReference>
<organism evidence="2 5">
    <name type="scientific">Medicago truncatula</name>
    <name type="common">Barrel medic</name>
    <name type="synonym">Medicago tribuloides</name>
    <dbReference type="NCBI Taxonomy" id="3880"/>
    <lineage>
        <taxon>Eukaryota</taxon>
        <taxon>Viridiplantae</taxon>
        <taxon>Streptophyta</taxon>
        <taxon>Embryophyta</taxon>
        <taxon>Tracheophyta</taxon>
        <taxon>Spermatophyta</taxon>
        <taxon>Magnoliopsida</taxon>
        <taxon>eudicotyledons</taxon>
        <taxon>Gunneridae</taxon>
        <taxon>Pentapetalae</taxon>
        <taxon>rosids</taxon>
        <taxon>fabids</taxon>
        <taxon>Fabales</taxon>
        <taxon>Fabaceae</taxon>
        <taxon>Papilionoideae</taxon>
        <taxon>50 kb inversion clade</taxon>
        <taxon>NPAAA clade</taxon>
        <taxon>Hologalegina</taxon>
        <taxon>IRL clade</taxon>
        <taxon>Trifolieae</taxon>
        <taxon>Medicago</taxon>
    </lineage>
</organism>
<sequence length="374" mass="43072">MKTHNIDENEDRISDLPNCVLLLILSILNTKEAVQTCVLSTRWKNLWKYIPVLSISSCHFETRMGFTIFVYQFLYLRDNKTALHTLDLHRDGVIWPGYLNWVIKYAFDHGVQLLDVDSTFYYQHYPLPYVSCHTLTSLTLCTNNQFGHPSSLFPTSLNLPALTSLCLKYFAFHGSGDDDRAEPFSSFNSLKSLIIHCCVQEQNLFISSDTLVYLRINTFVTHQCWKIELSTPSLRSFDFKGNPIQKLSGNNNNLSSIKHVKIDVAVPSYIEKYPLVLFNWLVELSRIESLTVSSSILETLCSVPGLWKVDFPYLQNLKLLKIITYRPSAIPERIVDFLLQKSPLAKAEIIDLTRYITTLSDARIVRIEWMIMLV</sequence>
<dbReference type="HOGENOM" id="CLU_010721_2_0_1"/>
<dbReference type="InterPro" id="IPR036047">
    <property type="entry name" value="F-box-like_dom_sf"/>
</dbReference>
<protein>
    <submittedName>
        <fullName evidence="2">Cytochrome C biogenesis protein ccsA</fullName>
    </submittedName>
    <submittedName>
        <fullName evidence="3">Putative F-box domain, leucine-rich repeat domain, L domain-containing protein</fullName>
    </submittedName>
</protein>
<gene>
    <name evidence="2" type="ordered locus">MTR_3g014550</name>
    <name evidence="3" type="ORF">MtrunA17_Chr3g0082431</name>
</gene>
<reference evidence="6" key="4">
    <citation type="journal article" date="2018" name="Nat. Plants">
        <title>Whole-genome landscape of Medicago truncatula symbiotic genes.</title>
        <authorList>
            <person name="Pecrix Y."/>
            <person name="Staton S.E."/>
            <person name="Sallet E."/>
            <person name="Lelandais-Briere C."/>
            <person name="Moreau S."/>
            <person name="Carrere S."/>
            <person name="Blein T."/>
            <person name="Jardinaud M.F."/>
            <person name="Latrasse D."/>
            <person name="Zouine M."/>
            <person name="Zahm M."/>
            <person name="Kreplak J."/>
            <person name="Mayjonade B."/>
            <person name="Satge C."/>
            <person name="Perez M."/>
            <person name="Cauet S."/>
            <person name="Marande W."/>
            <person name="Chantry-Darmon C."/>
            <person name="Lopez-Roques C."/>
            <person name="Bouchez O."/>
            <person name="Berard A."/>
            <person name="Debelle F."/>
            <person name="Munos S."/>
            <person name="Bendahmane A."/>
            <person name="Berges H."/>
            <person name="Niebel A."/>
            <person name="Buitink J."/>
            <person name="Frugier F."/>
            <person name="Benhamed M."/>
            <person name="Crespi M."/>
            <person name="Gouzy J."/>
            <person name="Gamas P."/>
        </authorList>
    </citation>
    <scope>NUCLEOTIDE SEQUENCE [LARGE SCALE GENOMIC DNA]</scope>
    <source>
        <strain evidence="6">cv. Jemalong A17</strain>
    </source>
</reference>
<dbReference type="EMBL" id="PSQE01000003">
    <property type="protein sequence ID" value="RHN65666.1"/>
    <property type="molecule type" value="Genomic_DNA"/>
</dbReference>
<dbReference type="SUPFAM" id="SSF81383">
    <property type="entry name" value="F-box domain"/>
    <property type="match status" value="1"/>
</dbReference>
<dbReference type="Gramene" id="rna13534">
    <property type="protein sequence ID" value="RHN65666.1"/>
    <property type="gene ID" value="gene13534"/>
</dbReference>
<evidence type="ECO:0000313" key="5">
    <source>
        <dbReference type="Proteomes" id="UP000002051"/>
    </source>
</evidence>
<reference evidence="4" key="3">
    <citation type="submission" date="2015-04" db="UniProtKB">
        <authorList>
            <consortium name="EnsemblPlants"/>
        </authorList>
    </citation>
    <scope>IDENTIFICATION</scope>
    <source>
        <strain evidence="4">cv. Jemalong A17</strain>
    </source>
</reference>
<dbReference type="EnsemblPlants" id="AES68759">
    <property type="protein sequence ID" value="AES68759"/>
    <property type="gene ID" value="MTR_3g014550"/>
</dbReference>